<dbReference type="Proteomes" id="UP000267469">
    <property type="component" value="Unassembled WGS sequence"/>
</dbReference>
<keyword evidence="2" id="KW-1185">Reference proteome</keyword>
<protein>
    <submittedName>
        <fullName evidence="1">Uncharacterized protein</fullName>
    </submittedName>
</protein>
<gene>
    <name evidence="1" type="ORF">ED312_10885</name>
</gene>
<reference evidence="1 2" key="1">
    <citation type="submission" date="2018-10" db="EMBL/GenBank/DDBJ databases">
        <title>Sinomicrobium pectinilyticum sp. nov., a pectinase-producing bacterium isolated from alkaline and saline soil, and emended description of the genus Sinomicrobium.</title>
        <authorList>
            <person name="Cheng B."/>
            <person name="Li C."/>
            <person name="Lai Q."/>
            <person name="Du M."/>
            <person name="Shao Z."/>
            <person name="Xu P."/>
            <person name="Yang C."/>
        </authorList>
    </citation>
    <scope>NUCLEOTIDE SEQUENCE [LARGE SCALE GENOMIC DNA]</scope>
    <source>
        <strain evidence="1 2">5DNS001</strain>
    </source>
</reference>
<proteinExistence type="predicted"/>
<evidence type="ECO:0000313" key="2">
    <source>
        <dbReference type="Proteomes" id="UP000267469"/>
    </source>
</evidence>
<organism evidence="1 2">
    <name type="scientific">Sinomicrobium pectinilyticum</name>
    <dbReference type="NCBI Taxonomy" id="1084421"/>
    <lineage>
        <taxon>Bacteria</taxon>
        <taxon>Pseudomonadati</taxon>
        <taxon>Bacteroidota</taxon>
        <taxon>Flavobacteriia</taxon>
        <taxon>Flavobacteriales</taxon>
        <taxon>Flavobacteriaceae</taxon>
        <taxon>Sinomicrobium</taxon>
    </lineage>
</organism>
<evidence type="ECO:0000313" key="1">
    <source>
        <dbReference type="EMBL" id="RNL87094.1"/>
    </source>
</evidence>
<sequence>MFYYLSFYTFICFTLFFIKSRNNSRISHVFNRQSEGTYSPFLLNAIMLHLIKNVYLCNKK</sequence>
<accession>A0A3N0EH38</accession>
<comment type="caution">
    <text evidence="1">The sequence shown here is derived from an EMBL/GenBank/DDBJ whole genome shotgun (WGS) entry which is preliminary data.</text>
</comment>
<name>A0A3N0EH38_SINP1</name>
<dbReference type="EMBL" id="RJTM01000074">
    <property type="protein sequence ID" value="RNL87094.1"/>
    <property type="molecule type" value="Genomic_DNA"/>
</dbReference>
<dbReference type="AlphaFoldDB" id="A0A3N0EH38"/>